<accession>A0AA40I2K8</accession>
<evidence type="ECO:0000256" key="1">
    <source>
        <dbReference type="SAM" id="MobiDB-lite"/>
    </source>
</evidence>
<reference evidence="2" key="1">
    <citation type="submission" date="2023-06" db="EMBL/GenBank/DDBJ databases">
        <title>Reference genome for the Northern bat (Eptesicus nilssonii), a most northern bat species.</title>
        <authorList>
            <person name="Laine V.N."/>
            <person name="Pulliainen A.T."/>
            <person name="Lilley T.M."/>
        </authorList>
    </citation>
    <scope>NUCLEOTIDE SEQUENCE</scope>
    <source>
        <strain evidence="2">BLF_Eptnil</strain>
        <tissue evidence="2">Kidney</tissue>
    </source>
</reference>
<sequence>MAHKASPMESSLENVEYHIDEDVGFALPNPLKQWEVEKPSEVIGTSTGQQQQVRVAAMVLAAGVAGLAPAVGVSRGSSASSGCERQLPALIAPQEQEEVEKP</sequence>
<dbReference type="EMBL" id="JAULJE010000006">
    <property type="protein sequence ID" value="KAK1341873.1"/>
    <property type="molecule type" value="Genomic_DNA"/>
</dbReference>
<evidence type="ECO:0000313" key="2">
    <source>
        <dbReference type="EMBL" id="KAK1341873.1"/>
    </source>
</evidence>
<name>A0AA40I2K8_CNENI</name>
<organism evidence="2 3">
    <name type="scientific">Cnephaeus nilssonii</name>
    <name type="common">Northern bat</name>
    <name type="synonym">Eptesicus nilssonii</name>
    <dbReference type="NCBI Taxonomy" id="3371016"/>
    <lineage>
        <taxon>Eukaryota</taxon>
        <taxon>Metazoa</taxon>
        <taxon>Chordata</taxon>
        <taxon>Craniata</taxon>
        <taxon>Vertebrata</taxon>
        <taxon>Euteleostomi</taxon>
        <taxon>Mammalia</taxon>
        <taxon>Eutheria</taxon>
        <taxon>Laurasiatheria</taxon>
        <taxon>Chiroptera</taxon>
        <taxon>Yangochiroptera</taxon>
        <taxon>Vespertilionidae</taxon>
        <taxon>Cnephaeus</taxon>
    </lineage>
</organism>
<gene>
    <name evidence="2" type="ORF">QTO34_016624</name>
</gene>
<keyword evidence="3" id="KW-1185">Reference proteome</keyword>
<dbReference type="AlphaFoldDB" id="A0AA40I2K8"/>
<comment type="caution">
    <text evidence="2">The sequence shown here is derived from an EMBL/GenBank/DDBJ whole genome shotgun (WGS) entry which is preliminary data.</text>
</comment>
<proteinExistence type="predicted"/>
<feature type="region of interest" description="Disordered" evidence="1">
    <location>
        <begin position="75"/>
        <end position="102"/>
    </location>
</feature>
<dbReference type="Proteomes" id="UP001177744">
    <property type="component" value="Unassembled WGS sequence"/>
</dbReference>
<evidence type="ECO:0000313" key="3">
    <source>
        <dbReference type="Proteomes" id="UP001177744"/>
    </source>
</evidence>
<protein>
    <submittedName>
        <fullName evidence="2">Uncharacterized protein</fullName>
    </submittedName>
</protein>